<dbReference type="PANTHER" id="PTHR31756">
    <property type="entry name" value="PYRUVATE, PHOSPHATE DIKINASE REGULATORY PROTEIN 1, CHLOROPLASTIC"/>
    <property type="match status" value="1"/>
</dbReference>
<dbReference type="GO" id="GO:0004674">
    <property type="term" value="F:protein serine/threonine kinase activity"/>
    <property type="evidence" value="ECO:0007669"/>
    <property type="project" value="UniProtKB-KW"/>
</dbReference>
<gene>
    <name evidence="7" type="primary">RP1</name>
    <name evidence="7" type="ORF">AK812_SmicGene15291</name>
</gene>
<feature type="compositionally biased region" description="Basic and acidic residues" evidence="5">
    <location>
        <begin position="572"/>
        <end position="594"/>
    </location>
</feature>
<dbReference type="Proteomes" id="UP000186817">
    <property type="component" value="Unassembled WGS sequence"/>
</dbReference>
<dbReference type="Gene3D" id="2.60.120.10">
    <property type="entry name" value="Jelly Rolls"/>
    <property type="match status" value="1"/>
</dbReference>
<dbReference type="SMART" id="SM00100">
    <property type="entry name" value="cNMP"/>
    <property type="match status" value="1"/>
</dbReference>
<feature type="compositionally biased region" description="Low complexity" evidence="5">
    <location>
        <begin position="669"/>
        <end position="679"/>
    </location>
</feature>
<dbReference type="GO" id="GO:0005524">
    <property type="term" value="F:ATP binding"/>
    <property type="evidence" value="ECO:0007669"/>
    <property type="project" value="InterPro"/>
</dbReference>
<dbReference type="InterPro" id="IPR005177">
    <property type="entry name" value="Kinase-pyrophosphorylase"/>
</dbReference>
<feature type="domain" description="Cyclic nucleotide-binding" evidence="6">
    <location>
        <begin position="133"/>
        <end position="240"/>
    </location>
</feature>
<dbReference type="PANTHER" id="PTHR31756:SF3">
    <property type="entry name" value="PYRUVATE, PHOSPHATE DIKINASE REGULATORY PROTEIN 1, CHLOROPLASTIC"/>
    <property type="match status" value="1"/>
</dbReference>
<dbReference type="Pfam" id="PF00027">
    <property type="entry name" value="cNMP_binding"/>
    <property type="match status" value="1"/>
</dbReference>
<dbReference type="InterPro" id="IPR018490">
    <property type="entry name" value="cNMP-bd_dom_sf"/>
</dbReference>
<accession>A0A1Q9E3C2</accession>
<keyword evidence="4 7" id="KW-0418">Kinase</keyword>
<keyword evidence="7" id="KW-0670">Pyruvate</keyword>
<feature type="region of interest" description="Disordered" evidence="5">
    <location>
        <begin position="635"/>
        <end position="684"/>
    </location>
</feature>
<feature type="region of interest" description="Disordered" evidence="5">
    <location>
        <begin position="572"/>
        <end position="599"/>
    </location>
</feature>
<protein>
    <submittedName>
        <fullName evidence="7">Pyruvate, phosphate dikinase regulatory protein 1, chloroplastic</fullName>
    </submittedName>
</protein>
<sequence>MEVAPTTTGTGSLNASRVSTAAASFNMMDPATAFLVRAGHELAASQPRFSCGASAHQKRVSEAGSKRALAVLLGAGAGALGLPWIRSPGRSRSPGAHTQGKHRLPKVVMASSGGREAREAIRQCLRENRTMPVLQALPEDSLQQILDTMTRMELEPGTHIFRRGEPVDAVYVVESGELSVFKRLQEEDEEEIEATTLGTGSYIGELGLFYDRTCMESVCVRGTQPATVWQLCREDFFSIIDQLANTDDDPGCEVDPDQMDEEPAAIFAVSDGSGYSAGGAVTLALKQFEYRYRSNCQSVGTTTFPYIRYKPEILEITRRAREENALVVYTLMREEPREAIIEELQRPTKPGENELRAVDLYEPLLASMEELLGIPRKSEVRSALRSRLSEDCINMVEAIEFTRKLDDGMHPELWSEADIILIGLSRAGKTPLAFFLAQRGFKVANYPVIPGEDPPKHLFDPAIQHKCVALTIQAQRLHAVRSARMKDYGREESKYASMENCKKEVNWLKTFYMRQGPHWTVLDTTNGGVEETAAKVLKVLQQLKGGLWEWQRELEVLAGRLSRGRADEAAASRRAAEEAERAALQRSQEAERRSLMAQTEESQALQQFLSGWHHSLEVPEHMDVEPWAPLPLSRAGGTCQMERRPSVAASEAPKNKKKRKKKKKKQKQKQGGQRVPGKKLTLREASEDISQIARPSELRDSPVGRAVKCWARILISGISWGEAISQAELRTHCETSGRRLAADGATCVEKAAAMPEVQTEARLELFAQQLSHLERRVDQDSAQVEGAQRRWVEAQSVRFEDLQTSVQPNPGPFSSGAAGSRELFFSAERAGIEGSMLVRCVPLALAAAAASAEGSLPARQLMRAEFDARTDADGTVRLLDSYIRQVVNASNLAAMDCSNMVLRNTGLSDLLQGDCVRSKAECGSAYCPNDWVSFEVDYSGQKVIKSECRVQAETECGINCKSRKASVCGTRSRADCAHGFEMTGSVGYLCKWNNGDGACYKAGASDEADYPDKFRKCFASLSSLSERLDSGHEKFTSEIETKCQEVDAELSKRAAESQQALTEISARLQDVESHGEAAARGLRALEPFIERVTSRLEDVEQLQPVVDNIRSELSAASQILRTTIAAEGKRAEENLQTLREDLISCQESDRLRLAKDLQEVRNLAEASISLSTGQPPWRGKLCRMDRRCCWSLLLCLPISLSLEATSLEGSSRRDASLAVAISADGAAQGLVRRQRWWAPRAPPDESRPQPLANTGTINPLSCYDTLVKAKIPCVNFAKVVCKPWQAEECQCDEKNPICVTDAAQRSSPASPANGRSAIATQHACCPKPAPDEAE</sequence>
<proteinExistence type="predicted"/>
<dbReference type="OrthoDB" id="416832at2759"/>
<comment type="caution">
    <text evidence="7">The sequence shown here is derived from an EMBL/GenBank/DDBJ whole genome shotgun (WGS) entry which is preliminary data.</text>
</comment>
<feature type="compositionally biased region" description="Basic residues" evidence="5">
    <location>
        <begin position="655"/>
        <end position="668"/>
    </location>
</feature>
<dbReference type="InterPro" id="IPR014710">
    <property type="entry name" value="RmlC-like_jellyroll"/>
</dbReference>
<evidence type="ECO:0000256" key="3">
    <source>
        <dbReference type="ARBA" id="ARBA00022741"/>
    </source>
</evidence>
<evidence type="ECO:0000313" key="8">
    <source>
        <dbReference type="Proteomes" id="UP000186817"/>
    </source>
</evidence>
<feature type="region of interest" description="Disordered" evidence="5">
    <location>
        <begin position="1304"/>
        <end position="1334"/>
    </location>
</feature>
<dbReference type="InterPro" id="IPR000595">
    <property type="entry name" value="cNMP-bd_dom"/>
</dbReference>
<dbReference type="EMBL" id="LSRX01000278">
    <property type="protein sequence ID" value="OLQ01901.1"/>
    <property type="molecule type" value="Genomic_DNA"/>
</dbReference>
<evidence type="ECO:0000256" key="1">
    <source>
        <dbReference type="ARBA" id="ARBA00022527"/>
    </source>
</evidence>
<dbReference type="CDD" id="cd00038">
    <property type="entry name" value="CAP_ED"/>
    <property type="match status" value="1"/>
</dbReference>
<dbReference type="PROSITE" id="PS50042">
    <property type="entry name" value="CNMP_BINDING_3"/>
    <property type="match status" value="1"/>
</dbReference>
<keyword evidence="8" id="KW-1185">Reference proteome</keyword>
<keyword evidence="1" id="KW-0723">Serine/threonine-protein kinase</keyword>
<dbReference type="Pfam" id="PF03618">
    <property type="entry name" value="Kinase-PPPase"/>
    <property type="match status" value="1"/>
</dbReference>
<dbReference type="SUPFAM" id="SSF51206">
    <property type="entry name" value="cAMP-binding domain-like"/>
    <property type="match status" value="1"/>
</dbReference>
<reference evidence="7 8" key="1">
    <citation type="submission" date="2016-02" db="EMBL/GenBank/DDBJ databases">
        <title>Genome analysis of coral dinoflagellate symbionts highlights evolutionary adaptations to a symbiotic lifestyle.</title>
        <authorList>
            <person name="Aranda M."/>
            <person name="Li Y."/>
            <person name="Liew Y.J."/>
            <person name="Baumgarten S."/>
            <person name="Simakov O."/>
            <person name="Wilson M."/>
            <person name="Piel J."/>
            <person name="Ashoor H."/>
            <person name="Bougouffa S."/>
            <person name="Bajic V.B."/>
            <person name="Ryu T."/>
            <person name="Ravasi T."/>
            <person name="Bayer T."/>
            <person name="Micklem G."/>
            <person name="Kim H."/>
            <person name="Bhak J."/>
            <person name="Lajeunesse T.C."/>
            <person name="Voolstra C.R."/>
        </authorList>
    </citation>
    <scope>NUCLEOTIDE SEQUENCE [LARGE SCALE GENOMIC DNA]</scope>
    <source>
        <strain evidence="7 8">CCMP2467</strain>
    </source>
</reference>
<keyword evidence="2" id="KW-0808">Transferase</keyword>
<name>A0A1Q9E3C2_SYMMI</name>
<keyword evidence="3" id="KW-0547">Nucleotide-binding</keyword>
<dbReference type="Gene3D" id="1.20.120.20">
    <property type="entry name" value="Apolipoprotein"/>
    <property type="match status" value="1"/>
</dbReference>
<evidence type="ECO:0000256" key="4">
    <source>
        <dbReference type="ARBA" id="ARBA00022777"/>
    </source>
</evidence>
<evidence type="ECO:0000313" key="7">
    <source>
        <dbReference type="EMBL" id="OLQ01901.1"/>
    </source>
</evidence>
<evidence type="ECO:0000256" key="2">
    <source>
        <dbReference type="ARBA" id="ARBA00022679"/>
    </source>
</evidence>
<organism evidence="7 8">
    <name type="scientific">Symbiodinium microadriaticum</name>
    <name type="common">Dinoflagellate</name>
    <name type="synonym">Zooxanthella microadriatica</name>
    <dbReference type="NCBI Taxonomy" id="2951"/>
    <lineage>
        <taxon>Eukaryota</taxon>
        <taxon>Sar</taxon>
        <taxon>Alveolata</taxon>
        <taxon>Dinophyceae</taxon>
        <taxon>Suessiales</taxon>
        <taxon>Symbiodiniaceae</taxon>
        <taxon>Symbiodinium</taxon>
    </lineage>
</organism>
<evidence type="ECO:0000259" key="6">
    <source>
        <dbReference type="PROSITE" id="PS50042"/>
    </source>
</evidence>
<evidence type="ECO:0000256" key="5">
    <source>
        <dbReference type="SAM" id="MobiDB-lite"/>
    </source>
</evidence>